<name>A0A1I8I6E6_9PLAT</name>
<feature type="binding site" evidence="9">
    <location>
        <position position="205"/>
    </location>
    <ligand>
        <name>L-histidine</name>
        <dbReference type="ChEBI" id="CHEBI:57595"/>
    </ligand>
</feature>
<keyword evidence="7" id="KW-0030">Aminoacyl-tRNA synthetase</keyword>
<accession>A0A1I8I6E6</accession>
<reference evidence="13" key="1">
    <citation type="submission" date="2016-11" db="UniProtKB">
        <authorList>
            <consortium name="WormBaseParasite"/>
        </authorList>
    </citation>
    <scope>IDENTIFICATION</scope>
</reference>
<dbReference type="GO" id="GO:0005524">
    <property type="term" value="F:ATP binding"/>
    <property type="evidence" value="ECO:0007669"/>
    <property type="project" value="UniProtKB-KW"/>
</dbReference>
<feature type="binding site" evidence="9">
    <location>
        <begin position="158"/>
        <end position="160"/>
    </location>
    <ligand>
        <name>L-histidine</name>
        <dbReference type="ChEBI" id="CHEBI:57595"/>
    </ligand>
</feature>
<feature type="binding site" evidence="9">
    <location>
        <position position="354"/>
    </location>
    <ligand>
        <name>L-histidine</name>
        <dbReference type="ChEBI" id="CHEBI:57595"/>
    </ligand>
</feature>
<keyword evidence="3" id="KW-0436">Ligase</keyword>
<keyword evidence="6" id="KW-0648">Protein biosynthesis</keyword>
<feature type="binding site" evidence="9">
    <location>
        <position position="185"/>
    </location>
    <ligand>
        <name>L-histidine</name>
        <dbReference type="ChEBI" id="CHEBI:57595"/>
    </ligand>
</feature>
<dbReference type="PROSITE" id="PS50862">
    <property type="entry name" value="AA_TRNA_LIGASE_II"/>
    <property type="match status" value="1"/>
</dbReference>
<dbReference type="CDD" id="cd00859">
    <property type="entry name" value="HisRS_anticodon"/>
    <property type="match status" value="1"/>
</dbReference>
<dbReference type="SUPFAM" id="SSF55681">
    <property type="entry name" value="Class II aaRS and biotin synthetases"/>
    <property type="match status" value="1"/>
</dbReference>
<dbReference type="InterPro" id="IPR045864">
    <property type="entry name" value="aa-tRNA-synth_II/BPL/LPL"/>
</dbReference>
<keyword evidence="12" id="KW-1185">Reference proteome</keyword>
<evidence type="ECO:0000256" key="2">
    <source>
        <dbReference type="ARBA" id="ARBA00012815"/>
    </source>
</evidence>
<evidence type="ECO:0000256" key="3">
    <source>
        <dbReference type="ARBA" id="ARBA00022598"/>
    </source>
</evidence>
<proteinExistence type="inferred from homology"/>
<dbReference type="AlphaFoldDB" id="A0A1I8I6E6"/>
<dbReference type="GO" id="GO:0006427">
    <property type="term" value="P:histidyl-tRNA aminoacylation"/>
    <property type="evidence" value="ECO:0007669"/>
    <property type="project" value="InterPro"/>
</dbReference>
<dbReference type="FunFam" id="3.40.50.800:FF:000008">
    <property type="entry name" value="histidine--tRNA ligase, cytoplasmic isoform X1"/>
    <property type="match status" value="1"/>
</dbReference>
<dbReference type="FunFam" id="3.30.930.10:FF:000061">
    <property type="entry name" value="Histidine--tRNA ligase, cytoplasmic"/>
    <property type="match status" value="1"/>
</dbReference>
<dbReference type="EC" id="6.1.1.21" evidence="2"/>
<feature type="binding site" evidence="9">
    <location>
        <position position="201"/>
    </location>
    <ligand>
        <name>L-histidine</name>
        <dbReference type="ChEBI" id="CHEBI:57595"/>
    </ligand>
</feature>
<evidence type="ECO:0000256" key="6">
    <source>
        <dbReference type="ARBA" id="ARBA00022917"/>
    </source>
</evidence>
<dbReference type="Proteomes" id="UP000095280">
    <property type="component" value="Unplaced"/>
</dbReference>
<evidence type="ECO:0000256" key="4">
    <source>
        <dbReference type="ARBA" id="ARBA00022741"/>
    </source>
</evidence>
<dbReference type="Pfam" id="PF13393">
    <property type="entry name" value="tRNA-synt_His"/>
    <property type="match status" value="1"/>
</dbReference>
<dbReference type="CDD" id="cd00773">
    <property type="entry name" value="HisRS-like_core"/>
    <property type="match status" value="1"/>
</dbReference>
<evidence type="ECO:0000313" key="13">
    <source>
        <dbReference type="WBParaSite" id="maker-uti_cns_0010056-snap-gene-0.2-mRNA-1"/>
    </source>
</evidence>
<evidence type="ECO:0000256" key="8">
    <source>
        <dbReference type="ARBA" id="ARBA00047639"/>
    </source>
</evidence>
<evidence type="ECO:0000256" key="1">
    <source>
        <dbReference type="ARBA" id="ARBA00008226"/>
    </source>
</evidence>
<feature type="region of interest" description="Disordered" evidence="10">
    <location>
        <begin position="58"/>
        <end position="80"/>
    </location>
</feature>
<dbReference type="SUPFAM" id="SSF52954">
    <property type="entry name" value="Class II aaRS ABD-related"/>
    <property type="match status" value="1"/>
</dbReference>
<sequence length="536" mass="59773">FPATIATTLTSSLLYKPASIRQLAVAASQITKSILFPSNQSTGRIRIMSSDAAVVSEAPVVAQPDDGDKSKQQQRPQQRQKLVLKVPKGMHDRPPVQMSVREDVLQKIVRVFKSHDAECLETPGAELKEVLTGKYGEDSKLIYDICDQGGELLSLRYDLTVPFARYVAMNKLQSMRRYQIGPVYRRDQPAMTRGRYREFYQCDFDIAGESEPMLADSECVLILTEVLSGLGFSNYTVRVNHRLLLDGIFQCCGVSEALFRPICSAVDKLDKCSWDEVAKEMSDKGLADEPIERIRQLVLTPRGSADLVDQLRENPALKGNAMVTQALDDMSRLFRYLGLLGCPDQVRFDLSLARGLDYYTGLIYEAVLEPTPDCNVTVGSVAGGGRYDKLVGMFTKKDIPCVGLSIGVERLFTILEQMHKAKEQKIRTTATQVYVCSAQKNLLEERLRLCGQLWCAGLPAAHSLRSNPKLLTQFQYCEDTGVPIALIIGESELRDNKVKLRCIASRKERLVDRDSCVDEVRAELASLAAAQQKTEQ</sequence>
<dbReference type="InterPro" id="IPR006195">
    <property type="entry name" value="aa-tRNA-synth_II"/>
</dbReference>
<keyword evidence="4" id="KW-0547">Nucleotide-binding</keyword>
<dbReference type="InterPro" id="IPR004516">
    <property type="entry name" value="HisRS/HisZ"/>
</dbReference>
<dbReference type="WBParaSite" id="maker-uti_cns_0010056-snap-gene-0.2-mRNA-1">
    <property type="protein sequence ID" value="maker-uti_cns_0010056-snap-gene-0.2-mRNA-1"/>
    <property type="gene ID" value="maker-uti_cns_0010056-snap-gene-0.2"/>
</dbReference>
<evidence type="ECO:0000259" key="11">
    <source>
        <dbReference type="PROSITE" id="PS50862"/>
    </source>
</evidence>
<dbReference type="InterPro" id="IPR004154">
    <property type="entry name" value="Anticodon-bd"/>
</dbReference>
<evidence type="ECO:0000256" key="5">
    <source>
        <dbReference type="ARBA" id="ARBA00022840"/>
    </source>
</evidence>
<keyword evidence="5" id="KW-0067">ATP-binding</keyword>
<dbReference type="Pfam" id="PF03129">
    <property type="entry name" value="HGTP_anticodon"/>
    <property type="match status" value="1"/>
</dbReference>
<dbReference type="InterPro" id="IPR041715">
    <property type="entry name" value="HisRS-like_core"/>
</dbReference>
<dbReference type="InterPro" id="IPR015807">
    <property type="entry name" value="His-tRNA-ligase"/>
</dbReference>
<dbReference type="GO" id="GO:0004821">
    <property type="term" value="F:histidine-tRNA ligase activity"/>
    <property type="evidence" value="ECO:0007669"/>
    <property type="project" value="UniProtKB-EC"/>
</dbReference>
<dbReference type="GO" id="GO:0005739">
    <property type="term" value="C:mitochondrion"/>
    <property type="evidence" value="ECO:0007669"/>
    <property type="project" value="TreeGrafter"/>
</dbReference>
<dbReference type="Gene3D" id="3.30.930.10">
    <property type="entry name" value="Bira Bifunctional Protein, Domain 2"/>
    <property type="match status" value="1"/>
</dbReference>
<dbReference type="GO" id="GO:0032543">
    <property type="term" value="P:mitochondrial translation"/>
    <property type="evidence" value="ECO:0007669"/>
    <property type="project" value="TreeGrafter"/>
</dbReference>
<evidence type="ECO:0000256" key="9">
    <source>
        <dbReference type="PIRSR" id="PIRSR001549-1"/>
    </source>
</evidence>
<evidence type="ECO:0000256" key="7">
    <source>
        <dbReference type="ARBA" id="ARBA00023146"/>
    </source>
</evidence>
<comment type="catalytic activity">
    <reaction evidence="8">
        <text>tRNA(His) + L-histidine + ATP = L-histidyl-tRNA(His) + AMP + diphosphate + H(+)</text>
        <dbReference type="Rhea" id="RHEA:17313"/>
        <dbReference type="Rhea" id="RHEA-COMP:9665"/>
        <dbReference type="Rhea" id="RHEA-COMP:9689"/>
        <dbReference type="ChEBI" id="CHEBI:15378"/>
        <dbReference type="ChEBI" id="CHEBI:30616"/>
        <dbReference type="ChEBI" id="CHEBI:33019"/>
        <dbReference type="ChEBI" id="CHEBI:57595"/>
        <dbReference type="ChEBI" id="CHEBI:78442"/>
        <dbReference type="ChEBI" id="CHEBI:78527"/>
        <dbReference type="ChEBI" id="CHEBI:456215"/>
        <dbReference type="EC" id="6.1.1.21"/>
    </reaction>
</comment>
<dbReference type="GO" id="GO:0005829">
    <property type="term" value="C:cytosol"/>
    <property type="evidence" value="ECO:0007669"/>
    <property type="project" value="TreeGrafter"/>
</dbReference>
<protein>
    <recommendedName>
        <fullName evidence="2">histidine--tRNA ligase</fullName>
        <ecNumber evidence="2">6.1.1.21</ecNumber>
    </recommendedName>
</protein>
<dbReference type="NCBIfam" id="TIGR00442">
    <property type="entry name" value="hisS"/>
    <property type="match status" value="1"/>
</dbReference>
<evidence type="ECO:0000313" key="12">
    <source>
        <dbReference type="Proteomes" id="UP000095280"/>
    </source>
</evidence>
<feature type="binding site" evidence="9">
    <location>
        <begin position="358"/>
        <end position="359"/>
    </location>
    <ligand>
        <name>L-histidine</name>
        <dbReference type="ChEBI" id="CHEBI:57595"/>
    </ligand>
</feature>
<feature type="domain" description="Aminoacyl-transfer RNA synthetases class-II family profile" evidence="11">
    <location>
        <begin position="176"/>
        <end position="459"/>
    </location>
</feature>
<dbReference type="InterPro" id="IPR033656">
    <property type="entry name" value="HisRS_anticodon"/>
</dbReference>
<dbReference type="PANTHER" id="PTHR11476:SF7">
    <property type="entry name" value="HISTIDINE--TRNA LIGASE"/>
    <property type="match status" value="1"/>
</dbReference>
<comment type="similarity">
    <text evidence="1">Belongs to the class-II aminoacyl-tRNA synthetase family.</text>
</comment>
<dbReference type="Gene3D" id="3.40.50.800">
    <property type="entry name" value="Anticodon-binding domain"/>
    <property type="match status" value="1"/>
</dbReference>
<evidence type="ECO:0000256" key="10">
    <source>
        <dbReference type="SAM" id="MobiDB-lite"/>
    </source>
</evidence>
<organism evidence="12 13">
    <name type="scientific">Macrostomum lignano</name>
    <dbReference type="NCBI Taxonomy" id="282301"/>
    <lineage>
        <taxon>Eukaryota</taxon>
        <taxon>Metazoa</taxon>
        <taxon>Spiralia</taxon>
        <taxon>Lophotrochozoa</taxon>
        <taxon>Platyhelminthes</taxon>
        <taxon>Rhabditophora</taxon>
        <taxon>Macrostomorpha</taxon>
        <taxon>Macrostomida</taxon>
        <taxon>Macrostomidae</taxon>
        <taxon>Macrostomum</taxon>
    </lineage>
</organism>
<dbReference type="PIRSF" id="PIRSF001549">
    <property type="entry name" value="His-tRNA_synth"/>
    <property type="match status" value="1"/>
</dbReference>
<dbReference type="PANTHER" id="PTHR11476">
    <property type="entry name" value="HISTIDYL-TRNA SYNTHETASE"/>
    <property type="match status" value="1"/>
</dbReference>
<dbReference type="GO" id="GO:0003723">
    <property type="term" value="F:RNA binding"/>
    <property type="evidence" value="ECO:0007669"/>
    <property type="project" value="TreeGrafter"/>
</dbReference>
<dbReference type="InterPro" id="IPR036621">
    <property type="entry name" value="Anticodon-bd_dom_sf"/>
</dbReference>